<evidence type="ECO:0000313" key="1">
    <source>
        <dbReference type="EMBL" id="KAJ9098112.1"/>
    </source>
</evidence>
<accession>A0ACC2VGP8</accession>
<organism evidence="1 2">
    <name type="scientific">Naganishia friedmannii</name>
    <dbReference type="NCBI Taxonomy" id="89922"/>
    <lineage>
        <taxon>Eukaryota</taxon>
        <taxon>Fungi</taxon>
        <taxon>Dikarya</taxon>
        <taxon>Basidiomycota</taxon>
        <taxon>Agaricomycotina</taxon>
        <taxon>Tremellomycetes</taxon>
        <taxon>Filobasidiales</taxon>
        <taxon>Filobasidiaceae</taxon>
        <taxon>Naganishia</taxon>
    </lineage>
</organism>
<gene>
    <name evidence="1" type="ORF">QFC21_004441</name>
</gene>
<keyword evidence="2" id="KW-1185">Reference proteome</keyword>
<proteinExistence type="predicted"/>
<name>A0ACC2VGP8_9TREE</name>
<evidence type="ECO:0000313" key="2">
    <source>
        <dbReference type="Proteomes" id="UP001227268"/>
    </source>
</evidence>
<dbReference type="Proteomes" id="UP001227268">
    <property type="component" value="Unassembled WGS sequence"/>
</dbReference>
<sequence>MVFSIDFTGKNYIVTGGNRGIGLAITRSIVSAGGNVAILYRSSASAPQVAEGLEKDFPGVKVKAYQCDVTDQKRVGEVFRIVGEEFVGGIVHGVVANAGVAIVRDALEIGQEEFDCMYPSACRDLSYHADLVLLSSSHVQDERTGCILHSASSGENMDRKGVQARQVFYNSSKAAVSSMSKALAAEWAPHGIRVNIVSPGYVATEQSGVHPKDVREFQSASVPLGRYSEPAEQTPQVLLLLSEVSSYQTGSEVFVDGGYLIW</sequence>
<dbReference type="EMBL" id="JASBWT010000015">
    <property type="protein sequence ID" value="KAJ9098112.1"/>
    <property type="molecule type" value="Genomic_DNA"/>
</dbReference>
<comment type="caution">
    <text evidence="1">The sequence shown here is derived from an EMBL/GenBank/DDBJ whole genome shotgun (WGS) entry which is preliminary data.</text>
</comment>
<reference evidence="1" key="1">
    <citation type="submission" date="2023-04" db="EMBL/GenBank/DDBJ databases">
        <title>Draft Genome sequencing of Naganishia species isolated from polar environments using Oxford Nanopore Technology.</title>
        <authorList>
            <person name="Leo P."/>
            <person name="Venkateswaran K."/>
        </authorList>
    </citation>
    <scope>NUCLEOTIDE SEQUENCE</scope>
    <source>
        <strain evidence="1">MNA-CCFEE 5423</strain>
    </source>
</reference>
<protein>
    <submittedName>
        <fullName evidence="1">Uncharacterized protein</fullName>
    </submittedName>
</protein>